<proteinExistence type="predicted"/>
<dbReference type="Proteomes" id="UP000765509">
    <property type="component" value="Unassembled WGS sequence"/>
</dbReference>
<evidence type="ECO:0000313" key="1">
    <source>
        <dbReference type="EMBL" id="MBW0502092.1"/>
    </source>
</evidence>
<dbReference type="AlphaFoldDB" id="A0A9Q3HF77"/>
<dbReference type="EMBL" id="AVOT02016649">
    <property type="protein sequence ID" value="MBW0502092.1"/>
    <property type="molecule type" value="Genomic_DNA"/>
</dbReference>
<accession>A0A9Q3HF77</accession>
<organism evidence="1 2">
    <name type="scientific">Austropuccinia psidii MF-1</name>
    <dbReference type="NCBI Taxonomy" id="1389203"/>
    <lineage>
        <taxon>Eukaryota</taxon>
        <taxon>Fungi</taxon>
        <taxon>Dikarya</taxon>
        <taxon>Basidiomycota</taxon>
        <taxon>Pucciniomycotina</taxon>
        <taxon>Pucciniomycetes</taxon>
        <taxon>Pucciniales</taxon>
        <taxon>Sphaerophragmiaceae</taxon>
        <taxon>Austropuccinia</taxon>
    </lineage>
</organism>
<dbReference type="OrthoDB" id="115435at2759"/>
<protein>
    <submittedName>
        <fullName evidence="1">Uncharacterized protein</fullName>
    </submittedName>
</protein>
<reference evidence="1" key="1">
    <citation type="submission" date="2021-03" db="EMBL/GenBank/DDBJ databases">
        <title>Draft genome sequence of rust myrtle Austropuccinia psidii MF-1, a brazilian biotype.</title>
        <authorList>
            <person name="Quecine M.C."/>
            <person name="Pachon D.M.R."/>
            <person name="Bonatelli M.L."/>
            <person name="Correr F.H."/>
            <person name="Franceschini L.M."/>
            <person name="Leite T.F."/>
            <person name="Margarido G.R.A."/>
            <person name="Almeida C.A."/>
            <person name="Ferrarezi J.A."/>
            <person name="Labate C.A."/>
        </authorList>
    </citation>
    <scope>NUCLEOTIDE SEQUENCE</scope>
    <source>
        <strain evidence="1">MF-1</strain>
    </source>
</reference>
<keyword evidence="2" id="KW-1185">Reference proteome</keyword>
<comment type="caution">
    <text evidence="1">The sequence shown here is derived from an EMBL/GenBank/DDBJ whole genome shotgun (WGS) entry which is preliminary data.</text>
</comment>
<name>A0A9Q3HF77_9BASI</name>
<gene>
    <name evidence="1" type="ORF">O181_041807</name>
</gene>
<sequence>MNDTFDYAKQKWDKSHKLPDFKVGDLVLVSTLYFNNIKGSKKLKDYYLGPFVPVSSHGTNEVQVGLSGELDNEHPAFPVNLIRTYQPADK</sequence>
<evidence type="ECO:0000313" key="2">
    <source>
        <dbReference type="Proteomes" id="UP000765509"/>
    </source>
</evidence>